<feature type="transmembrane region" description="Helical" evidence="9">
    <location>
        <begin position="864"/>
        <end position="883"/>
    </location>
</feature>
<name>A0ABR2N410_9ASPA</name>
<feature type="region of interest" description="Disordered" evidence="8">
    <location>
        <begin position="299"/>
        <end position="365"/>
    </location>
</feature>
<keyword evidence="4 9" id="KW-0812">Transmembrane</keyword>
<evidence type="ECO:0000256" key="4">
    <source>
        <dbReference type="ARBA" id="ARBA00022692"/>
    </source>
</evidence>
<protein>
    <submittedName>
        <fullName evidence="10">Cellulose synthase-like protein G1</fullName>
    </submittedName>
</protein>
<evidence type="ECO:0000256" key="7">
    <source>
        <dbReference type="ARBA" id="ARBA00023316"/>
    </source>
</evidence>
<accession>A0ABR2N410</accession>
<dbReference type="PANTHER" id="PTHR13301">
    <property type="entry name" value="X-BOX TRANSCRIPTION FACTOR-RELATED"/>
    <property type="match status" value="1"/>
</dbReference>
<evidence type="ECO:0000256" key="8">
    <source>
        <dbReference type="SAM" id="MobiDB-lite"/>
    </source>
</evidence>
<evidence type="ECO:0000313" key="11">
    <source>
        <dbReference type="Proteomes" id="UP001412067"/>
    </source>
</evidence>
<evidence type="ECO:0000256" key="6">
    <source>
        <dbReference type="ARBA" id="ARBA00023136"/>
    </source>
</evidence>
<proteinExistence type="predicted"/>
<evidence type="ECO:0000313" key="10">
    <source>
        <dbReference type="EMBL" id="KAK8970869.1"/>
    </source>
</evidence>
<sequence>MLEEAGLTFVLEHPCKVLDKEVLEFFSTARLRDRDSIIKSKVAGTKVKMSASKLTRYLQLSSAEQEDYLEDEDKARTLLFCGLPRGTRSVKRKEMNEEGKLLSDIIGKVLICKPGSHDHISGDMFKILIAVVCRKRFNWGELLFQKIKDTLGTPSFGRIISLYLNQLNGDKFDMSKGVPLHYLKNMDATVFDRWERRIGQPAVEEHEEVSPAASPREIPDTLTAGIEGETLPTHMDIISEIAQVARDAVAEVHEESEPGLEDEEVLNRNTQGTEAEALDTADQEVEEDADMDEFLDEDGEDEVNEGHEVVESPDTVEPPADKSAPVEGELNKSTEAAHTPPVETVMVSSSTDASADEQEQGQEVPPAIPLRDELATHTINVIQGIVNELKASFDTAQKTLLKKIKTSEDLMLKNMVEINHKLDMMEKKFEEKYTAAGEAVTLLMAGLKKTTDTLAVVNQNAHVVANNIQKFDGVVLPDQPAGVQVPETSKAAEEVHITEDEALAKARGKRKVQEGTSKETPTEKRIRLSEEDVRNERWSPVSRNIILDTFRLQERGEINRNEAYSQYEWETHKAFEAKRNIFFRNNKDPDKVAPPRESQSFIPPRTSSRLHRRNFLPAIAPNRSKIVAEEEPSPRYPTKTRFSFATLLHEDAISPIPHPLHGSSRGSLHRSSSSSSSSTRGIFVDATPFSLFFGFLDPAQGVEVSDTWFVLYAYIFLAAHGQDLVEFMEVGGLVRRWWSDQRMWLIRGISTCAFGTLDFVLSQIGASAAGFNLTSKAEEEEVNKLYCSGKFFFGTTSSLFISMRTIAIVNLSSFVFGCMKAVRRVGGVDEMFLQLLLCGFVVANSLPVYEAMFFRKDVGKMSRSFINASILLACALFCIGKMIS</sequence>
<dbReference type="Pfam" id="PF03552">
    <property type="entry name" value="Cellulose_synt"/>
    <property type="match status" value="1"/>
</dbReference>
<keyword evidence="5 9" id="KW-1133">Transmembrane helix</keyword>
<comment type="subcellular location">
    <subcellularLocation>
        <location evidence="1">Endomembrane system</location>
    </subcellularLocation>
</comment>
<dbReference type="EMBL" id="JBBWWR010000001">
    <property type="protein sequence ID" value="KAK8970869.1"/>
    <property type="molecule type" value="Genomic_DNA"/>
</dbReference>
<evidence type="ECO:0000256" key="9">
    <source>
        <dbReference type="SAM" id="Phobius"/>
    </source>
</evidence>
<keyword evidence="11" id="KW-1185">Reference proteome</keyword>
<feature type="region of interest" description="Disordered" evidence="8">
    <location>
        <begin position="585"/>
        <end position="604"/>
    </location>
</feature>
<feature type="transmembrane region" description="Helical" evidence="9">
    <location>
        <begin position="831"/>
        <end position="852"/>
    </location>
</feature>
<keyword evidence="3" id="KW-0808">Transferase</keyword>
<comment type="caution">
    <text evidence="10">The sequence shown here is derived from an EMBL/GenBank/DDBJ whole genome shotgun (WGS) entry which is preliminary data.</text>
</comment>
<feature type="compositionally biased region" description="Basic and acidic residues" evidence="8">
    <location>
        <begin position="511"/>
        <end position="527"/>
    </location>
</feature>
<evidence type="ECO:0000256" key="5">
    <source>
        <dbReference type="ARBA" id="ARBA00022989"/>
    </source>
</evidence>
<feature type="compositionally biased region" description="Low complexity" evidence="8">
    <location>
        <begin position="660"/>
        <end position="678"/>
    </location>
</feature>
<dbReference type="Proteomes" id="UP001412067">
    <property type="component" value="Unassembled WGS sequence"/>
</dbReference>
<gene>
    <name evidence="10" type="primary">CSLG1</name>
    <name evidence="10" type="ORF">KSP40_PGU003476</name>
</gene>
<reference evidence="10 11" key="1">
    <citation type="journal article" date="2022" name="Nat. Plants">
        <title>Genomes of leafy and leafless Platanthera orchids illuminate the evolution of mycoheterotrophy.</title>
        <authorList>
            <person name="Li M.H."/>
            <person name="Liu K.W."/>
            <person name="Li Z."/>
            <person name="Lu H.C."/>
            <person name="Ye Q.L."/>
            <person name="Zhang D."/>
            <person name="Wang J.Y."/>
            <person name="Li Y.F."/>
            <person name="Zhong Z.M."/>
            <person name="Liu X."/>
            <person name="Yu X."/>
            <person name="Liu D.K."/>
            <person name="Tu X.D."/>
            <person name="Liu B."/>
            <person name="Hao Y."/>
            <person name="Liao X.Y."/>
            <person name="Jiang Y.T."/>
            <person name="Sun W.H."/>
            <person name="Chen J."/>
            <person name="Chen Y.Q."/>
            <person name="Ai Y."/>
            <person name="Zhai J.W."/>
            <person name="Wu S.S."/>
            <person name="Zhou Z."/>
            <person name="Hsiao Y.Y."/>
            <person name="Wu W.L."/>
            <person name="Chen Y.Y."/>
            <person name="Lin Y.F."/>
            <person name="Hsu J.L."/>
            <person name="Li C.Y."/>
            <person name="Wang Z.W."/>
            <person name="Zhao X."/>
            <person name="Zhong W.Y."/>
            <person name="Ma X.K."/>
            <person name="Ma L."/>
            <person name="Huang J."/>
            <person name="Chen G.Z."/>
            <person name="Huang M.Z."/>
            <person name="Huang L."/>
            <person name="Peng D.H."/>
            <person name="Luo Y.B."/>
            <person name="Zou S.Q."/>
            <person name="Chen S.P."/>
            <person name="Lan S."/>
            <person name="Tsai W.C."/>
            <person name="Van de Peer Y."/>
            <person name="Liu Z.J."/>
        </authorList>
    </citation>
    <scope>NUCLEOTIDE SEQUENCE [LARGE SCALE GENOMIC DNA]</scope>
    <source>
        <strain evidence="10">Lor288</strain>
    </source>
</reference>
<organism evidence="10 11">
    <name type="scientific">Platanthera guangdongensis</name>
    <dbReference type="NCBI Taxonomy" id="2320717"/>
    <lineage>
        <taxon>Eukaryota</taxon>
        <taxon>Viridiplantae</taxon>
        <taxon>Streptophyta</taxon>
        <taxon>Embryophyta</taxon>
        <taxon>Tracheophyta</taxon>
        <taxon>Spermatophyta</taxon>
        <taxon>Magnoliopsida</taxon>
        <taxon>Liliopsida</taxon>
        <taxon>Asparagales</taxon>
        <taxon>Orchidaceae</taxon>
        <taxon>Orchidoideae</taxon>
        <taxon>Orchideae</taxon>
        <taxon>Orchidinae</taxon>
        <taxon>Platanthera</taxon>
    </lineage>
</organism>
<keyword evidence="7" id="KW-0961">Cell wall biogenesis/degradation</keyword>
<evidence type="ECO:0000256" key="3">
    <source>
        <dbReference type="ARBA" id="ARBA00022679"/>
    </source>
</evidence>
<feature type="transmembrane region" description="Helical" evidence="9">
    <location>
        <begin position="799"/>
        <end position="819"/>
    </location>
</feature>
<evidence type="ECO:0000256" key="1">
    <source>
        <dbReference type="ARBA" id="ARBA00004308"/>
    </source>
</evidence>
<keyword evidence="6 9" id="KW-0472">Membrane</keyword>
<feature type="compositionally biased region" description="Basic and acidic residues" evidence="8">
    <location>
        <begin position="585"/>
        <end position="594"/>
    </location>
</feature>
<feature type="region of interest" description="Disordered" evidence="8">
    <location>
        <begin position="659"/>
        <end position="679"/>
    </location>
</feature>
<feature type="region of interest" description="Disordered" evidence="8">
    <location>
        <begin position="503"/>
        <end position="527"/>
    </location>
</feature>
<keyword evidence="2" id="KW-0328">Glycosyltransferase</keyword>
<dbReference type="InterPro" id="IPR005150">
    <property type="entry name" value="Cellulose_synth"/>
</dbReference>
<evidence type="ECO:0000256" key="2">
    <source>
        <dbReference type="ARBA" id="ARBA00022676"/>
    </source>
</evidence>